<evidence type="ECO:0000256" key="1">
    <source>
        <dbReference type="SAM" id="MobiDB-lite"/>
    </source>
</evidence>
<sequence>MQITSSHTANLIEQDSVSHPYDVGRQEGSKPVPGMKKADTHCTGETTLLGYRRQTLEDAEKCQLETVSASPPPTSDINISDRDKPVAALGGKANMECFTGEDAAAIFPASTAASTSTVFQSYSPYVGGTATGHSLPTRAHSLHRLLNTERVLPQNTENSVF</sequence>
<protein>
    <submittedName>
        <fullName evidence="2">Uncharacterized protein</fullName>
    </submittedName>
</protein>
<feature type="region of interest" description="Disordered" evidence="1">
    <location>
        <begin position="1"/>
        <end position="41"/>
    </location>
</feature>
<dbReference type="AlphaFoldDB" id="M7BUL4"/>
<keyword evidence="3" id="KW-1185">Reference proteome</keyword>
<proteinExistence type="predicted"/>
<organism evidence="2 3">
    <name type="scientific">Chelonia mydas</name>
    <name type="common">Green sea-turtle</name>
    <name type="synonym">Chelonia agassizi</name>
    <dbReference type="NCBI Taxonomy" id="8469"/>
    <lineage>
        <taxon>Eukaryota</taxon>
        <taxon>Metazoa</taxon>
        <taxon>Chordata</taxon>
        <taxon>Craniata</taxon>
        <taxon>Vertebrata</taxon>
        <taxon>Euteleostomi</taxon>
        <taxon>Archelosauria</taxon>
        <taxon>Testudinata</taxon>
        <taxon>Testudines</taxon>
        <taxon>Cryptodira</taxon>
        <taxon>Durocryptodira</taxon>
        <taxon>Americhelydia</taxon>
        <taxon>Chelonioidea</taxon>
        <taxon>Cheloniidae</taxon>
        <taxon>Chelonia</taxon>
    </lineage>
</organism>
<accession>M7BUL4</accession>
<gene>
    <name evidence="2" type="ORF">UY3_11071</name>
</gene>
<reference evidence="3" key="1">
    <citation type="journal article" date="2013" name="Nat. Genet.">
        <title>The draft genomes of soft-shell turtle and green sea turtle yield insights into the development and evolution of the turtle-specific body plan.</title>
        <authorList>
            <person name="Wang Z."/>
            <person name="Pascual-Anaya J."/>
            <person name="Zadissa A."/>
            <person name="Li W."/>
            <person name="Niimura Y."/>
            <person name="Huang Z."/>
            <person name="Li C."/>
            <person name="White S."/>
            <person name="Xiong Z."/>
            <person name="Fang D."/>
            <person name="Wang B."/>
            <person name="Ming Y."/>
            <person name="Chen Y."/>
            <person name="Zheng Y."/>
            <person name="Kuraku S."/>
            <person name="Pignatelli M."/>
            <person name="Herrero J."/>
            <person name="Beal K."/>
            <person name="Nozawa M."/>
            <person name="Li Q."/>
            <person name="Wang J."/>
            <person name="Zhang H."/>
            <person name="Yu L."/>
            <person name="Shigenobu S."/>
            <person name="Wang J."/>
            <person name="Liu J."/>
            <person name="Flicek P."/>
            <person name="Searle S."/>
            <person name="Wang J."/>
            <person name="Kuratani S."/>
            <person name="Yin Y."/>
            <person name="Aken B."/>
            <person name="Zhang G."/>
            <person name="Irie N."/>
        </authorList>
    </citation>
    <scope>NUCLEOTIDE SEQUENCE [LARGE SCALE GENOMIC DNA]</scope>
</reference>
<dbReference type="EMBL" id="KB543353">
    <property type="protein sequence ID" value="EMP31802.1"/>
    <property type="molecule type" value="Genomic_DNA"/>
</dbReference>
<name>M7BUL4_CHEMY</name>
<dbReference type="Proteomes" id="UP000031443">
    <property type="component" value="Unassembled WGS sequence"/>
</dbReference>
<feature type="compositionally biased region" description="Polar residues" evidence="1">
    <location>
        <begin position="1"/>
        <end position="17"/>
    </location>
</feature>
<evidence type="ECO:0000313" key="2">
    <source>
        <dbReference type="EMBL" id="EMP31802.1"/>
    </source>
</evidence>
<evidence type="ECO:0000313" key="3">
    <source>
        <dbReference type="Proteomes" id="UP000031443"/>
    </source>
</evidence>